<evidence type="ECO:0000256" key="1">
    <source>
        <dbReference type="SAM" id="MobiDB-lite"/>
    </source>
</evidence>
<feature type="region of interest" description="Disordered" evidence="1">
    <location>
        <begin position="78"/>
        <end position="106"/>
    </location>
</feature>
<keyword evidence="4" id="KW-1185">Reference proteome</keyword>
<evidence type="ECO:0000256" key="2">
    <source>
        <dbReference type="SAM" id="SignalP"/>
    </source>
</evidence>
<sequence length="106" mass="10751">MLRADVLSMTVLLAGTLATTVAGAAELPRQQGAAQRAGAAVTGVSVSQADSPVAAQDSDGYHLTPAELAKLREQVRTHWMQGRSGSGPDAASGLPLAEDGGRSIAR</sequence>
<proteinExistence type="predicted"/>
<name>A0ABT7N8M6_9BURK</name>
<evidence type="ECO:0000313" key="3">
    <source>
        <dbReference type="EMBL" id="MDM0044293.1"/>
    </source>
</evidence>
<feature type="chain" id="PRO_5045526767" description="DUF4148 domain-containing protein" evidence="2">
    <location>
        <begin position="25"/>
        <end position="106"/>
    </location>
</feature>
<evidence type="ECO:0000313" key="4">
    <source>
        <dbReference type="Proteomes" id="UP001174908"/>
    </source>
</evidence>
<reference evidence="3" key="1">
    <citation type="submission" date="2023-06" db="EMBL/GenBank/DDBJ databases">
        <authorList>
            <person name="Jiang Y."/>
            <person name="Liu Q."/>
        </authorList>
    </citation>
    <scope>NUCLEOTIDE SEQUENCE</scope>
    <source>
        <strain evidence="3">CGMCC 1.12089</strain>
    </source>
</reference>
<feature type="signal peptide" evidence="2">
    <location>
        <begin position="1"/>
        <end position="24"/>
    </location>
</feature>
<protein>
    <recommendedName>
        <fullName evidence="5">DUF4148 domain-containing protein</fullName>
    </recommendedName>
</protein>
<dbReference type="RefSeq" id="WP_286659338.1">
    <property type="nucleotide sequence ID" value="NZ_JASZYV010000001.1"/>
</dbReference>
<evidence type="ECO:0008006" key="5">
    <source>
        <dbReference type="Google" id="ProtNLM"/>
    </source>
</evidence>
<accession>A0ABT7N8M6</accession>
<dbReference type="EMBL" id="JASZYV010000001">
    <property type="protein sequence ID" value="MDM0044293.1"/>
    <property type="molecule type" value="Genomic_DNA"/>
</dbReference>
<gene>
    <name evidence="3" type="ORF">QTH91_07360</name>
</gene>
<organism evidence="3 4">
    <name type="scientific">Variovorax dokdonensis</name>
    <dbReference type="NCBI Taxonomy" id="344883"/>
    <lineage>
        <taxon>Bacteria</taxon>
        <taxon>Pseudomonadati</taxon>
        <taxon>Pseudomonadota</taxon>
        <taxon>Betaproteobacteria</taxon>
        <taxon>Burkholderiales</taxon>
        <taxon>Comamonadaceae</taxon>
        <taxon>Variovorax</taxon>
    </lineage>
</organism>
<keyword evidence="2" id="KW-0732">Signal</keyword>
<dbReference type="Proteomes" id="UP001174908">
    <property type="component" value="Unassembled WGS sequence"/>
</dbReference>
<comment type="caution">
    <text evidence="3">The sequence shown here is derived from an EMBL/GenBank/DDBJ whole genome shotgun (WGS) entry which is preliminary data.</text>
</comment>